<dbReference type="PATRIC" id="fig|1235802.3.peg.3763"/>
<sequence length="216" mass="24291">MRALGYFIRQAELTVLFGVAGGFAMAIYICLLQGNVIGFHEIFSLVPDAVIYFVSVILFTYGSTSFRLHTQVVSFGCLRKYAFWGNLVMHGLVMTESLLFWWLMTILMQTDRKNFIVYLAIFFAAEGCATLFDIAVMKWGKAASAVMIVMIALFSGWIGFFSGYGAVMEQTFSFLPFHGMEQVQVTQWMMLAVGVLLCIAANAGSWRIIRKLEVRT</sequence>
<protein>
    <submittedName>
        <fullName evidence="2">Uncharacterized protein</fullName>
    </submittedName>
</protein>
<reference evidence="2 3" key="1">
    <citation type="journal article" date="2014" name="Genome Announc.">
        <title>Draft genome sequences of the altered schaedler flora, a defined bacterial community from gnotobiotic mice.</title>
        <authorList>
            <person name="Wannemuehler M.J."/>
            <person name="Overstreet A.M."/>
            <person name="Ward D.V."/>
            <person name="Phillips G.J."/>
        </authorList>
    </citation>
    <scope>NUCLEOTIDE SEQUENCE [LARGE SCALE GENOMIC DNA]</scope>
    <source>
        <strain evidence="2 3">ASF492</strain>
    </source>
</reference>
<keyword evidence="1" id="KW-0472">Membrane</keyword>
<feature type="transmembrane region" description="Helical" evidence="1">
    <location>
        <begin position="49"/>
        <end position="69"/>
    </location>
</feature>
<name>N2AG88_9FIRM</name>
<feature type="transmembrane region" description="Helical" evidence="1">
    <location>
        <begin position="143"/>
        <end position="167"/>
    </location>
</feature>
<feature type="transmembrane region" description="Helical" evidence="1">
    <location>
        <begin position="187"/>
        <end position="209"/>
    </location>
</feature>
<dbReference type="EMBL" id="AQFT01000107">
    <property type="protein sequence ID" value="EMZ23399.1"/>
    <property type="molecule type" value="Genomic_DNA"/>
</dbReference>
<feature type="transmembrane region" description="Helical" evidence="1">
    <location>
        <begin position="12"/>
        <end position="37"/>
    </location>
</feature>
<feature type="transmembrane region" description="Helical" evidence="1">
    <location>
        <begin position="81"/>
        <end position="103"/>
    </location>
</feature>
<keyword evidence="3" id="KW-1185">Reference proteome</keyword>
<keyword evidence="1" id="KW-1133">Transmembrane helix</keyword>
<dbReference type="STRING" id="1235802.C823_03570"/>
<organism evidence="2 3">
    <name type="scientific">Eubacterium plexicaudatum ASF492</name>
    <dbReference type="NCBI Taxonomy" id="1235802"/>
    <lineage>
        <taxon>Bacteria</taxon>
        <taxon>Bacillati</taxon>
        <taxon>Bacillota</taxon>
        <taxon>Clostridia</taxon>
        <taxon>Eubacteriales</taxon>
        <taxon>Eubacteriaceae</taxon>
        <taxon>Eubacterium</taxon>
    </lineage>
</organism>
<dbReference type="Proteomes" id="UP000012589">
    <property type="component" value="Unassembled WGS sequence"/>
</dbReference>
<comment type="caution">
    <text evidence="2">The sequence shown here is derived from an EMBL/GenBank/DDBJ whole genome shotgun (WGS) entry which is preliminary data.</text>
</comment>
<proteinExistence type="predicted"/>
<gene>
    <name evidence="2" type="ORF">C823_03570</name>
</gene>
<evidence type="ECO:0000313" key="2">
    <source>
        <dbReference type="EMBL" id="EMZ23399.1"/>
    </source>
</evidence>
<keyword evidence="1" id="KW-0812">Transmembrane</keyword>
<evidence type="ECO:0000313" key="3">
    <source>
        <dbReference type="Proteomes" id="UP000012589"/>
    </source>
</evidence>
<dbReference type="AlphaFoldDB" id="N2AG88"/>
<feature type="transmembrane region" description="Helical" evidence="1">
    <location>
        <begin position="115"/>
        <end position="136"/>
    </location>
</feature>
<evidence type="ECO:0000256" key="1">
    <source>
        <dbReference type="SAM" id="Phobius"/>
    </source>
</evidence>
<accession>N2AG88</accession>
<dbReference type="HOGENOM" id="CLU_1276079_0_0_9"/>